<dbReference type="PROSITE" id="PS00236">
    <property type="entry name" value="NEUROTR_ION_CHANNEL"/>
    <property type="match status" value="1"/>
</dbReference>
<dbReference type="Gene3D" id="1.20.58.390">
    <property type="entry name" value="Neurotransmitter-gated ion-channel transmembrane domain"/>
    <property type="match status" value="1"/>
</dbReference>
<dbReference type="Pfam" id="PF02932">
    <property type="entry name" value="Neur_chan_memb"/>
    <property type="match status" value="1"/>
</dbReference>
<feature type="signal peptide" evidence="5">
    <location>
        <begin position="1"/>
        <end position="17"/>
    </location>
</feature>
<keyword evidence="8" id="KW-1185">Reference proteome</keyword>
<dbReference type="GO" id="GO:0016020">
    <property type="term" value="C:membrane"/>
    <property type="evidence" value="ECO:0007669"/>
    <property type="project" value="UniProtKB-SubCell"/>
</dbReference>
<keyword evidence="5" id="KW-0813">Transport</keyword>
<dbReference type="GO" id="GO:0005230">
    <property type="term" value="F:extracellular ligand-gated monoatomic ion channel activity"/>
    <property type="evidence" value="ECO:0007669"/>
    <property type="project" value="InterPro"/>
</dbReference>
<sequence length="435" mass="49816">MPCAILLILFLHTLVSCRNPGGTSDLLKHILDNYDKRIRPFADENRAVVVEMTIVLAILTELKENQQIASFVISHVQKWQDPGLAWSPKQFHGIQQMVIPESEIWVPKIFIYNSMDTKEMLTDNRYDLRVSFDGRVKINMPQYVTCICRLAIERFPFDTQFCAIALASPLLSTSEMDVNATKPPADSYFSGNTEWEMMNVTVRHMRFMEDGEYRAEVHYIMHLHRRPIYYITVIVAPTFLISMLSGLGIFSPGSNDGPRSEKVSLGLGSLLAMTVLLDIVAATMPKSNSIPLLGYYIIAVIVLCALGVAISMAFLAISRKLIQTEQMPSSFAYKLFWVSRKHKPLENDKCHGIDYWLQTTSTLAESFNSQDYTTKESFLTLPDLLAIYNQVEEIAQSQTTFKKKLEKQKWREEVEKEWNRLFGRFDFMALFVSKL</sequence>
<dbReference type="Gene3D" id="2.70.170.10">
    <property type="entry name" value="Neurotransmitter-gated ion-channel ligand-binding domain"/>
    <property type="match status" value="1"/>
</dbReference>
<keyword evidence="5" id="KW-0732">Signal</keyword>
<evidence type="ECO:0000313" key="9">
    <source>
        <dbReference type="WBParaSite" id="jg2719"/>
    </source>
</evidence>
<comment type="caution">
    <text evidence="5">Lacks conserved residue(s) required for the propagation of feature annotation.</text>
</comment>
<comment type="similarity">
    <text evidence="5">Belongs to the ligand-gated ion channel (TC 1.A.9) family.</text>
</comment>
<evidence type="ECO:0000259" key="7">
    <source>
        <dbReference type="Pfam" id="PF02932"/>
    </source>
</evidence>
<evidence type="ECO:0000313" key="8">
    <source>
        <dbReference type="Proteomes" id="UP000887574"/>
    </source>
</evidence>
<accession>A0A915E627</accession>
<feature type="domain" description="Neurotransmitter-gated ion-channel ligand-binding" evidence="6">
    <location>
        <begin position="24"/>
        <end position="227"/>
    </location>
</feature>
<dbReference type="InterPro" id="IPR036719">
    <property type="entry name" value="Neuro-gated_channel_TM_sf"/>
</dbReference>
<feature type="transmembrane region" description="Helical" evidence="5">
    <location>
        <begin position="293"/>
        <end position="317"/>
    </location>
</feature>
<feature type="transmembrane region" description="Helical" evidence="5">
    <location>
        <begin position="263"/>
        <end position="281"/>
    </location>
</feature>
<keyword evidence="5" id="KW-0407">Ion channel</keyword>
<dbReference type="GO" id="GO:0004888">
    <property type="term" value="F:transmembrane signaling receptor activity"/>
    <property type="evidence" value="ECO:0007669"/>
    <property type="project" value="InterPro"/>
</dbReference>
<keyword evidence="4 5" id="KW-0472">Membrane</keyword>
<organism evidence="8 9">
    <name type="scientific">Ditylenchus dipsaci</name>
    <dbReference type="NCBI Taxonomy" id="166011"/>
    <lineage>
        <taxon>Eukaryota</taxon>
        <taxon>Metazoa</taxon>
        <taxon>Ecdysozoa</taxon>
        <taxon>Nematoda</taxon>
        <taxon>Chromadorea</taxon>
        <taxon>Rhabditida</taxon>
        <taxon>Tylenchina</taxon>
        <taxon>Tylenchomorpha</taxon>
        <taxon>Sphaerularioidea</taxon>
        <taxon>Anguinidae</taxon>
        <taxon>Anguininae</taxon>
        <taxon>Ditylenchus</taxon>
    </lineage>
</organism>
<dbReference type="FunFam" id="1.20.58.390:FF:000071">
    <property type="entry name" value="Ligand-Gated ion Channel"/>
    <property type="match status" value="1"/>
</dbReference>
<dbReference type="CDD" id="cd18989">
    <property type="entry name" value="LGIC_ECD_cation"/>
    <property type="match status" value="1"/>
</dbReference>
<dbReference type="WBParaSite" id="jg2719">
    <property type="protein sequence ID" value="jg2719"/>
    <property type="gene ID" value="jg2719"/>
</dbReference>
<evidence type="ECO:0000256" key="1">
    <source>
        <dbReference type="ARBA" id="ARBA00004141"/>
    </source>
</evidence>
<feature type="chain" id="PRO_5038163752" evidence="5">
    <location>
        <begin position="18"/>
        <end position="435"/>
    </location>
</feature>
<evidence type="ECO:0000256" key="4">
    <source>
        <dbReference type="ARBA" id="ARBA00023136"/>
    </source>
</evidence>
<reference evidence="9" key="1">
    <citation type="submission" date="2022-11" db="UniProtKB">
        <authorList>
            <consortium name="WormBaseParasite"/>
        </authorList>
    </citation>
    <scope>IDENTIFICATION</scope>
</reference>
<dbReference type="InterPro" id="IPR006201">
    <property type="entry name" value="Neur_channel"/>
</dbReference>
<comment type="subcellular location">
    <subcellularLocation>
        <location evidence="1">Membrane</location>
        <topology evidence="1">Multi-pass membrane protein</topology>
    </subcellularLocation>
</comment>
<dbReference type="PRINTS" id="PR00252">
    <property type="entry name" value="NRIONCHANNEL"/>
</dbReference>
<dbReference type="FunFam" id="2.70.170.10:FF:000027">
    <property type="entry name" value="Ligand-Gated ion Channel"/>
    <property type="match status" value="1"/>
</dbReference>
<dbReference type="Pfam" id="PF02931">
    <property type="entry name" value="Neur_chan_LBD"/>
    <property type="match status" value="1"/>
</dbReference>
<evidence type="ECO:0000256" key="3">
    <source>
        <dbReference type="ARBA" id="ARBA00022989"/>
    </source>
</evidence>
<evidence type="ECO:0000256" key="5">
    <source>
        <dbReference type="RuleBase" id="RU000687"/>
    </source>
</evidence>
<evidence type="ECO:0000256" key="2">
    <source>
        <dbReference type="ARBA" id="ARBA00022692"/>
    </source>
</evidence>
<dbReference type="SUPFAM" id="SSF90112">
    <property type="entry name" value="Neurotransmitter-gated ion-channel transmembrane pore"/>
    <property type="match status" value="1"/>
</dbReference>
<dbReference type="CDD" id="cd19051">
    <property type="entry name" value="LGIC_TM_cation"/>
    <property type="match status" value="1"/>
</dbReference>
<dbReference type="InterPro" id="IPR006202">
    <property type="entry name" value="Neur_chan_lig-bd"/>
</dbReference>
<dbReference type="InterPro" id="IPR006029">
    <property type="entry name" value="Neurotrans-gated_channel_TM"/>
</dbReference>
<dbReference type="Proteomes" id="UP000887574">
    <property type="component" value="Unplaced"/>
</dbReference>
<feature type="domain" description="Neurotransmitter-gated ion-channel transmembrane" evidence="7">
    <location>
        <begin position="234"/>
        <end position="346"/>
    </location>
</feature>
<protein>
    <submittedName>
        <fullName evidence="9">Uncharacterized protein</fullName>
    </submittedName>
</protein>
<proteinExistence type="inferred from homology"/>
<keyword evidence="3 5" id="KW-1133">Transmembrane helix</keyword>
<keyword evidence="2 5" id="KW-0812">Transmembrane</keyword>
<dbReference type="InterPro" id="IPR018000">
    <property type="entry name" value="Neurotransmitter_ion_chnl_CS"/>
</dbReference>
<dbReference type="PANTHER" id="PTHR18945">
    <property type="entry name" value="NEUROTRANSMITTER GATED ION CHANNEL"/>
    <property type="match status" value="1"/>
</dbReference>
<evidence type="ECO:0000259" key="6">
    <source>
        <dbReference type="Pfam" id="PF02931"/>
    </source>
</evidence>
<dbReference type="InterPro" id="IPR038050">
    <property type="entry name" value="Neuro_actylchol_rec"/>
</dbReference>
<dbReference type="SUPFAM" id="SSF63712">
    <property type="entry name" value="Nicotinic receptor ligand binding domain-like"/>
    <property type="match status" value="1"/>
</dbReference>
<keyword evidence="5" id="KW-0406">Ion transport</keyword>
<dbReference type="InterPro" id="IPR036734">
    <property type="entry name" value="Neur_chan_lig-bd_sf"/>
</dbReference>
<feature type="transmembrane region" description="Helical" evidence="5">
    <location>
        <begin position="228"/>
        <end position="251"/>
    </location>
</feature>
<name>A0A915E627_9BILA</name>
<dbReference type="AlphaFoldDB" id="A0A915E627"/>